<evidence type="ECO:0000256" key="1">
    <source>
        <dbReference type="SAM" id="Phobius"/>
    </source>
</evidence>
<evidence type="ECO:0000313" key="3">
    <source>
        <dbReference type="Proteomes" id="UP001596086"/>
    </source>
</evidence>
<accession>A0ABW0RZT5</accession>
<gene>
    <name evidence="2" type="ORF">ACFPO9_11155</name>
</gene>
<reference evidence="3" key="1">
    <citation type="journal article" date="2019" name="Int. J. Syst. Evol. Microbiol.">
        <title>The Global Catalogue of Microorganisms (GCM) 10K type strain sequencing project: providing services to taxonomists for standard genome sequencing and annotation.</title>
        <authorList>
            <consortium name="The Broad Institute Genomics Platform"/>
            <consortium name="The Broad Institute Genome Sequencing Center for Infectious Disease"/>
            <person name="Wu L."/>
            <person name="Ma J."/>
        </authorList>
    </citation>
    <scope>NUCLEOTIDE SEQUENCE [LARGE SCALE GENOMIC DNA]</scope>
    <source>
        <strain evidence="3">CGMCC 4.5798</strain>
    </source>
</reference>
<proteinExistence type="predicted"/>
<feature type="transmembrane region" description="Helical" evidence="1">
    <location>
        <begin position="12"/>
        <end position="32"/>
    </location>
</feature>
<dbReference type="EMBL" id="JBHSMZ010000006">
    <property type="protein sequence ID" value="MFC5549075.1"/>
    <property type="molecule type" value="Genomic_DNA"/>
</dbReference>
<name>A0ABW0RZT5_9BURK</name>
<sequence>MLNLFNDFEPRLLLHAGILVLGLATFVGAILASRCPRCNWLEWIGERRDADDTE</sequence>
<keyword evidence="1" id="KW-1133">Transmembrane helix</keyword>
<protein>
    <submittedName>
        <fullName evidence="2">Uncharacterized protein</fullName>
    </submittedName>
</protein>
<keyword evidence="3" id="KW-1185">Reference proteome</keyword>
<keyword evidence="1" id="KW-0472">Membrane</keyword>
<evidence type="ECO:0000313" key="2">
    <source>
        <dbReference type="EMBL" id="MFC5549075.1"/>
    </source>
</evidence>
<keyword evidence="1" id="KW-0812">Transmembrane</keyword>
<dbReference type="Proteomes" id="UP001596086">
    <property type="component" value="Unassembled WGS sequence"/>
</dbReference>
<comment type="caution">
    <text evidence="2">The sequence shown here is derived from an EMBL/GenBank/DDBJ whole genome shotgun (WGS) entry which is preliminary data.</text>
</comment>
<organism evidence="2 3">
    <name type="scientific">Massilia aerilata</name>
    <dbReference type="NCBI Taxonomy" id="453817"/>
    <lineage>
        <taxon>Bacteria</taxon>
        <taxon>Pseudomonadati</taxon>
        <taxon>Pseudomonadota</taxon>
        <taxon>Betaproteobacteria</taxon>
        <taxon>Burkholderiales</taxon>
        <taxon>Oxalobacteraceae</taxon>
        <taxon>Telluria group</taxon>
        <taxon>Massilia</taxon>
    </lineage>
</organism>
<dbReference type="RefSeq" id="WP_230021207.1">
    <property type="nucleotide sequence ID" value="NZ_JBHSMZ010000006.1"/>
</dbReference>